<protein>
    <submittedName>
        <fullName evidence="1">Laccase</fullName>
    </submittedName>
</protein>
<accession>A0ACB8A9W4</accession>
<sequence>MLFFAIFFFALFCLSNGAAIISRSQSRPLQRSPPSQPPSVLGPVSELNIVNRVVSPDGFERSATLAGGIFPGPLIKANKGDNFSINVVNQLSDKSMPLATSVHWHGLAQPHSNWADGVAFVTQCPISSNDSFLHKFSVPTQAGTFWYHSHFSTQYCDGLRGPLVIYDPNDPLAHMYDVDDESTVITLADWYHVPSPILNQIVGAVSPNSTLINGLGRYPGGPASPLAVINVEQGKRYRFRIIGLACDPWFNFTIDGHKMTIIEADGIETEPLEVDSLPVFASQRYSVVVTANQPVDNYWVRSLSNLPGATFEGGQSSAILRYQGAPDQDPITQQSPSVLPFVEAAMHPLINPGAPGIPEIGKADVNINFEVGNTNGRFTMNNVSFKNPPAPVLLQILSGARHAMELLPEGSVYELPPNKVIEISIPSSAAAFGGPHPMHLHGHTFDVIRTAGNNTPNFINPPRRDTVSIGNPGDNVTIRFTTDNSGPWFFHCHIDWHLNSGFAVVMAENPDGIIAHKADVPDYWDDLCPPNDPWTDSHLGTFN</sequence>
<comment type="caution">
    <text evidence="1">The sequence shown here is derived from an EMBL/GenBank/DDBJ whole genome shotgun (WGS) entry which is preliminary data.</text>
</comment>
<name>A0ACB8A9W4_9AGAM</name>
<organism evidence="1 2">
    <name type="scientific">Hygrophoropsis aurantiaca</name>
    <dbReference type="NCBI Taxonomy" id="72124"/>
    <lineage>
        <taxon>Eukaryota</taxon>
        <taxon>Fungi</taxon>
        <taxon>Dikarya</taxon>
        <taxon>Basidiomycota</taxon>
        <taxon>Agaricomycotina</taxon>
        <taxon>Agaricomycetes</taxon>
        <taxon>Agaricomycetidae</taxon>
        <taxon>Boletales</taxon>
        <taxon>Coniophorineae</taxon>
        <taxon>Hygrophoropsidaceae</taxon>
        <taxon>Hygrophoropsis</taxon>
    </lineage>
</organism>
<gene>
    <name evidence="1" type="ORF">BJ138DRAFT_1136160</name>
</gene>
<dbReference type="Proteomes" id="UP000790377">
    <property type="component" value="Unassembled WGS sequence"/>
</dbReference>
<evidence type="ECO:0000313" key="1">
    <source>
        <dbReference type="EMBL" id="KAH7910239.1"/>
    </source>
</evidence>
<evidence type="ECO:0000313" key="2">
    <source>
        <dbReference type="Proteomes" id="UP000790377"/>
    </source>
</evidence>
<keyword evidence="2" id="KW-1185">Reference proteome</keyword>
<dbReference type="EMBL" id="MU267721">
    <property type="protein sequence ID" value="KAH7910239.1"/>
    <property type="molecule type" value="Genomic_DNA"/>
</dbReference>
<proteinExistence type="predicted"/>
<reference evidence="1" key="1">
    <citation type="journal article" date="2021" name="New Phytol.">
        <title>Evolutionary innovations through gain and loss of genes in the ectomycorrhizal Boletales.</title>
        <authorList>
            <person name="Wu G."/>
            <person name="Miyauchi S."/>
            <person name="Morin E."/>
            <person name="Kuo A."/>
            <person name="Drula E."/>
            <person name="Varga T."/>
            <person name="Kohler A."/>
            <person name="Feng B."/>
            <person name="Cao Y."/>
            <person name="Lipzen A."/>
            <person name="Daum C."/>
            <person name="Hundley H."/>
            <person name="Pangilinan J."/>
            <person name="Johnson J."/>
            <person name="Barry K."/>
            <person name="LaButti K."/>
            <person name="Ng V."/>
            <person name="Ahrendt S."/>
            <person name="Min B."/>
            <person name="Choi I.G."/>
            <person name="Park H."/>
            <person name="Plett J.M."/>
            <person name="Magnuson J."/>
            <person name="Spatafora J.W."/>
            <person name="Nagy L.G."/>
            <person name="Henrissat B."/>
            <person name="Grigoriev I.V."/>
            <person name="Yang Z.L."/>
            <person name="Xu J."/>
            <person name="Martin F.M."/>
        </authorList>
    </citation>
    <scope>NUCLEOTIDE SEQUENCE</scope>
    <source>
        <strain evidence="1">ATCC 28755</strain>
    </source>
</reference>